<dbReference type="InterPro" id="IPR006439">
    <property type="entry name" value="HAD-SF_hydro_IA"/>
</dbReference>
<dbReference type="GO" id="GO:0008967">
    <property type="term" value="F:phosphoglycolate phosphatase activity"/>
    <property type="evidence" value="ECO:0007669"/>
    <property type="project" value="TreeGrafter"/>
</dbReference>
<dbReference type="RefSeq" id="WP_185720782.1">
    <property type="nucleotide sequence ID" value="NZ_BAAAWI010000001.1"/>
</dbReference>
<dbReference type="Gene3D" id="3.40.50.1000">
    <property type="entry name" value="HAD superfamily/HAD-like"/>
    <property type="match status" value="1"/>
</dbReference>
<keyword evidence="1" id="KW-0378">Hydrolase</keyword>
<dbReference type="Pfam" id="PF00702">
    <property type="entry name" value="Hydrolase"/>
    <property type="match status" value="1"/>
</dbReference>
<dbReference type="PANTHER" id="PTHR43434">
    <property type="entry name" value="PHOSPHOGLYCOLATE PHOSPHATASE"/>
    <property type="match status" value="1"/>
</dbReference>
<dbReference type="InterPro" id="IPR023214">
    <property type="entry name" value="HAD_sf"/>
</dbReference>
<evidence type="ECO:0000313" key="1">
    <source>
        <dbReference type="EMBL" id="QNG53957.1"/>
    </source>
</evidence>
<gene>
    <name evidence="1" type="ORF">H6H00_08595</name>
</gene>
<dbReference type="InterPro" id="IPR036412">
    <property type="entry name" value="HAD-like_sf"/>
</dbReference>
<dbReference type="Proteomes" id="UP000515728">
    <property type="component" value="Chromosome"/>
</dbReference>
<dbReference type="InterPro" id="IPR050155">
    <property type="entry name" value="HAD-like_hydrolase_sf"/>
</dbReference>
<dbReference type="GO" id="GO:0005829">
    <property type="term" value="C:cytosol"/>
    <property type="evidence" value="ECO:0007669"/>
    <property type="project" value="TreeGrafter"/>
</dbReference>
<dbReference type="KEGG" id="ppel:H6H00_08595"/>
<sequence length="233" mass="24805">MTADEKLVEVLERARAVLFDFDGPICSVFAGEPAPGVARDLRERLAEWDVAVELDDELADDPLEVLRAAVRFGDKVTRTADDLLTGAEISAVRLAEPTPGGVESMRACRAAGLRVAVVSNNSAAAVNEYLALHQLVDLVEVVVGREYGKPDLMKPHPKPIHDALKRLRIGPDVALLVGDSLTDVDGSRAAGIACIAYANKPGKDRLLAAADAQVDDMQVLADHLSGLARRNAG</sequence>
<dbReference type="PANTHER" id="PTHR43434:SF1">
    <property type="entry name" value="PHOSPHOGLYCOLATE PHOSPHATASE"/>
    <property type="match status" value="1"/>
</dbReference>
<dbReference type="EMBL" id="CP060131">
    <property type="protein sequence ID" value="QNG53957.1"/>
    <property type="molecule type" value="Genomic_DNA"/>
</dbReference>
<proteinExistence type="predicted"/>
<dbReference type="NCBIfam" id="TIGR01549">
    <property type="entry name" value="HAD-SF-IA-v1"/>
    <property type="match status" value="1"/>
</dbReference>
<reference evidence="1 2" key="1">
    <citation type="submission" date="2020-08" db="EMBL/GenBank/DDBJ databases">
        <authorList>
            <person name="Mo P."/>
        </authorList>
    </citation>
    <scope>NUCLEOTIDE SEQUENCE [LARGE SCALE GENOMIC DNA]</scope>
    <source>
        <strain evidence="1 2">CGMCC 4.1532</strain>
    </source>
</reference>
<keyword evidence="2" id="KW-1185">Reference proteome</keyword>
<dbReference type="GO" id="GO:0006281">
    <property type="term" value="P:DNA repair"/>
    <property type="evidence" value="ECO:0007669"/>
    <property type="project" value="TreeGrafter"/>
</dbReference>
<evidence type="ECO:0000313" key="2">
    <source>
        <dbReference type="Proteomes" id="UP000515728"/>
    </source>
</evidence>
<dbReference type="AlphaFoldDB" id="A0A7G7MME6"/>
<organism evidence="1 2">
    <name type="scientific">Pseudonocardia petroleophila</name>
    <dbReference type="NCBI Taxonomy" id="37331"/>
    <lineage>
        <taxon>Bacteria</taxon>
        <taxon>Bacillati</taxon>
        <taxon>Actinomycetota</taxon>
        <taxon>Actinomycetes</taxon>
        <taxon>Pseudonocardiales</taxon>
        <taxon>Pseudonocardiaceae</taxon>
        <taxon>Pseudonocardia</taxon>
    </lineage>
</organism>
<name>A0A7G7MME6_9PSEU</name>
<dbReference type="SUPFAM" id="SSF56784">
    <property type="entry name" value="HAD-like"/>
    <property type="match status" value="1"/>
</dbReference>
<protein>
    <submittedName>
        <fullName evidence="1">HAD-IA family hydrolase</fullName>
    </submittedName>
</protein>
<accession>A0A7G7MME6</accession>